<dbReference type="GeneID" id="87479836"/>
<evidence type="ECO:0000313" key="1">
    <source>
        <dbReference type="EMBL" id="QVL20190.1"/>
    </source>
</evidence>
<keyword evidence="2" id="KW-1185">Reference proteome</keyword>
<dbReference type="RefSeq" id="WP_054915224.1">
    <property type="nucleotide sequence ID" value="NZ_BQHH01000002.1"/>
</dbReference>
<name>A0ABX8DXT7_9PSED</name>
<proteinExistence type="predicted"/>
<organism evidence="1 2">
    <name type="scientific">Pseudomonas qingdaonensis</name>
    <dbReference type="NCBI Taxonomy" id="2056231"/>
    <lineage>
        <taxon>Bacteria</taxon>
        <taxon>Pseudomonadati</taxon>
        <taxon>Pseudomonadota</taxon>
        <taxon>Gammaproteobacteria</taxon>
        <taxon>Pseudomonadales</taxon>
        <taxon>Pseudomonadaceae</taxon>
        <taxon>Pseudomonas</taxon>
    </lineage>
</organism>
<evidence type="ECO:0000313" key="2">
    <source>
        <dbReference type="Proteomes" id="UP000678154"/>
    </source>
</evidence>
<dbReference type="EMBL" id="CP074676">
    <property type="protein sequence ID" value="QVL20190.1"/>
    <property type="molecule type" value="Genomic_DNA"/>
</dbReference>
<sequence length="74" mass="8387">MVLRGMAQMHFDDLAERFQDLVRTFGGSEPVEFVWVVFYQGRVFGAYPLAEQALVKITEIEHCISVDEVPAPQA</sequence>
<reference evidence="1 2" key="1">
    <citation type="journal article" date="2016" name="J. Hazard. Mater.">
        <title>A newly isolated Pseudomonas putida S-1 strain for batch-mode-propanethiol degradation and continuous treatment of propanethiol-containing waste gas.</title>
        <authorList>
            <person name="Chen D.Z."/>
            <person name="Sun Y.M."/>
            <person name="Han L.M."/>
            <person name="Chen J."/>
            <person name="Ye J.X."/>
            <person name="Chen J.M."/>
        </authorList>
    </citation>
    <scope>NUCLEOTIDE SEQUENCE [LARGE SCALE GENOMIC DNA]</scope>
    <source>
        <strain evidence="1 2">S-1</strain>
    </source>
</reference>
<accession>A0ABX8DXT7</accession>
<gene>
    <name evidence="1" type="ORF">KH389_06255</name>
</gene>
<protein>
    <submittedName>
        <fullName evidence="1">Uncharacterized protein</fullName>
    </submittedName>
</protein>
<dbReference type="Proteomes" id="UP000678154">
    <property type="component" value="Chromosome"/>
</dbReference>